<evidence type="ECO:0000256" key="2">
    <source>
        <dbReference type="ARBA" id="ARBA00006809"/>
    </source>
</evidence>
<keyword evidence="3" id="KW-0539">Nucleus</keyword>
<feature type="compositionally biased region" description="Acidic residues" evidence="4">
    <location>
        <begin position="735"/>
        <end position="779"/>
    </location>
</feature>
<evidence type="ECO:0000313" key="5">
    <source>
        <dbReference type="EMBL" id="CAL5137365.1"/>
    </source>
</evidence>
<accession>A0AAV2TKS8</accession>
<dbReference type="PANTHER" id="PTHR13213">
    <property type="entry name" value="MYB-BINDING PROTEIN 1A FAMILY MEMBER"/>
    <property type="match status" value="1"/>
</dbReference>
<dbReference type="InterPro" id="IPR016024">
    <property type="entry name" value="ARM-type_fold"/>
</dbReference>
<protein>
    <submittedName>
        <fullName evidence="5">Uncharacterized protein</fullName>
    </submittedName>
</protein>
<dbReference type="GO" id="GO:0003723">
    <property type="term" value="F:RNA binding"/>
    <property type="evidence" value="ECO:0007669"/>
    <property type="project" value="TreeGrafter"/>
</dbReference>
<reference evidence="5" key="1">
    <citation type="submission" date="2024-06" db="EMBL/GenBank/DDBJ databases">
        <authorList>
            <person name="Liu X."/>
            <person name="Lenzi L."/>
            <person name="Haldenby T S."/>
            <person name="Uol C."/>
        </authorList>
    </citation>
    <scope>NUCLEOTIDE SEQUENCE</scope>
</reference>
<evidence type="ECO:0000256" key="4">
    <source>
        <dbReference type="SAM" id="MobiDB-lite"/>
    </source>
</evidence>
<dbReference type="AlphaFoldDB" id="A0AAV2TKS8"/>
<feature type="region of interest" description="Disordered" evidence="4">
    <location>
        <begin position="702"/>
        <end position="782"/>
    </location>
</feature>
<feature type="region of interest" description="Disordered" evidence="4">
    <location>
        <begin position="1204"/>
        <end position="1275"/>
    </location>
</feature>
<proteinExistence type="inferred from homology"/>
<dbReference type="InterPro" id="IPR007015">
    <property type="entry name" value="DNA_pol_V/MYBBP1A"/>
</dbReference>
<dbReference type="PANTHER" id="PTHR13213:SF2">
    <property type="entry name" value="MYB-BINDING PROTEIN 1A"/>
    <property type="match status" value="1"/>
</dbReference>
<feature type="compositionally biased region" description="Basic residues" evidence="4">
    <location>
        <begin position="1204"/>
        <end position="1214"/>
    </location>
</feature>
<feature type="compositionally biased region" description="Basic and acidic residues" evidence="4">
    <location>
        <begin position="1215"/>
        <end position="1225"/>
    </location>
</feature>
<evidence type="ECO:0000256" key="3">
    <source>
        <dbReference type="ARBA" id="ARBA00023242"/>
    </source>
</evidence>
<comment type="similarity">
    <text evidence="2">Belongs to the MYBBP1A family.</text>
</comment>
<organism evidence="5 6">
    <name type="scientific">Calicophoron daubneyi</name>
    <name type="common">Rumen fluke</name>
    <name type="synonym">Paramphistomum daubneyi</name>
    <dbReference type="NCBI Taxonomy" id="300641"/>
    <lineage>
        <taxon>Eukaryota</taxon>
        <taxon>Metazoa</taxon>
        <taxon>Spiralia</taxon>
        <taxon>Lophotrochozoa</taxon>
        <taxon>Platyhelminthes</taxon>
        <taxon>Trematoda</taxon>
        <taxon>Digenea</taxon>
        <taxon>Plagiorchiida</taxon>
        <taxon>Pronocephalata</taxon>
        <taxon>Paramphistomoidea</taxon>
        <taxon>Paramphistomidae</taxon>
        <taxon>Calicophoron</taxon>
    </lineage>
</organism>
<gene>
    <name evidence="5" type="ORF">CDAUBV1_LOCUS11684</name>
</gene>
<dbReference type="GO" id="GO:0003714">
    <property type="term" value="F:transcription corepressor activity"/>
    <property type="evidence" value="ECO:0007669"/>
    <property type="project" value="TreeGrafter"/>
</dbReference>
<evidence type="ECO:0000256" key="1">
    <source>
        <dbReference type="ARBA" id="ARBA00004123"/>
    </source>
</evidence>
<dbReference type="Proteomes" id="UP001497525">
    <property type="component" value="Unassembled WGS sequence"/>
</dbReference>
<comment type="subcellular location">
    <subcellularLocation>
        <location evidence="1">Nucleus</location>
    </subcellularLocation>
</comment>
<dbReference type="EMBL" id="CAXLJL010000379">
    <property type="protein sequence ID" value="CAL5137365.1"/>
    <property type="molecule type" value="Genomic_DNA"/>
</dbReference>
<sequence length="1275" mass="143085">MTVDRKFLDLFWRISGTDPKDRTTATNILITSLRAKPGDERVKYTQYTRERLVKGLRSFAEDARSGFYGALLALLSDASLAMSADELLELYEKHIYSVSVSTANEKNSLKHAYISSVDLLCESGLIANMKVDNVEKIVKPLLTLTSSSDWRSRVLDTLGRLSQKVSKKTVQKLLGQFIESVRSSLYSGGDENCGEDFLFLFRTETKSHSDHVAASLTTKKFQKKLVYSLLCSQPRVQLPLVDEIVGRDTFEEVWSRFCSNVFTEDVSLKRKVGALRIATHILCNYGDSLAPLVLTKSVVGLFQEQLTNKKFLFFSETCRLLEQILKTVFEQYKRDQTDLESAALANAEKCSVGMSNLTNTHRRSVSPDVLFNGLKVHSPAFDLTCQASAPRPFQFLLEFTPKAIQAKTLVSFYKKLKALFSRPSSKQLKEASENQHEVALPENPEVIRKLVANQLYHVLRCAIQTPSEAYISVVADCIDYLLSAALSGCFHTEKLRKYELEISTETSAVCWTSLFHLFDTMLSQPLRLMTGAASPIITPQTILQQTLTTALDKLELLQEGEDGNSHSVMLRYINQSIKLLTKADLSDPLDVYMSSLHATGCLFTMSQPSSEWSSIFNLLDDLTECWRRRHPKKDKIILSNGPAWPAVLTDVLLGFIAFPCHLLRSIVRLTFQRLVAGDLVQAECLKLISDVIRTRLAGKSNSRLDDEVDKEEDEEEETDELVTFNPEMQAHSGADDDEEGEHQEMVSDDDENPEDDEEVPNTSGDDSDESDIAEEVDEKELEKIREDVRKALGPAALDETEFDSTSCRRFTDEEMFTRDDALAKAFRANRKNAPTREAAGQARSLCGLKMRCLDLLACIVKSSTQPDILFPTIATLLEMLSEAYRSDAKRKSRLQKTGTQTHEKASFVARYGDLPSVSRISNVICDIRNRSSTTSNQFNSVLTDSNAAEKLCQIMNTVMVAAELDNPSADYLNSLVCVVQFVYRIAESLRVSHPNIVVRVSEPLLERLSLFLKDSRRSSVGSSVFLTLLKRSQNFAVHASTLLRQKVIDTTGVDESSVKELSSADKYTFTQCLKLMAAVFCSIASGSYTDDQLIEMPYQLLSKIIPQLNTLTEQSIKDAVWLASVSLTQAFFEFLTSAVRAVQNYPSVTPLTEGTLKILRNLPSPHKMIRNLARRFVTVVEEKSNKAGFSKDPEDRQEKLRLKAERKKARRAKRQEKALKMREKLSTSTETPRVVNSVQKRNKKTVSQIASSEPASKKQKFAKASKRTLLANDTV</sequence>
<comment type="caution">
    <text evidence="5">The sequence shown here is derived from an EMBL/GenBank/DDBJ whole genome shotgun (WGS) entry which is preliminary data.</text>
</comment>
<dbReference type="GO" id="GO:0043565">
    <property type="term" value="F:sequence-specific DNA binding"/>
    <property type="evidence" value="ECO:0007669"/>
    <property type="project" value="TreeGrafter"/>
</dbReference>
<dbReference type="SUPFAM" id="SSF48371">
    <property type="entry name" value="ARM repeat"/>
    <property type="match status" value="1"/>
</dbReference>
<dbReference type="Pfam" id="PF04931">
    <property type="entry name" value="DNA_pol_phi"/>
    <property type="match status" value="2"/>
</dbReference>
<name>A0AAV2TKS8_CALDB</name>
<feature type="compositionally biased region" description="Acidic residues" evidence="4">
    <location>
        <begin position="706"/>
        <end position="720"/>
    </location>
</feature>
<feature type="compositionally biased region" description="Basic residues" evidence="4">
    <location>
        <begin position="1257"/>
        <end position="1266"/>
    </location>
</feature>
<feature type="compositionally biased region" description="Polar residues" evidence="4">
    <location>
        <begin position="1226"/>
        <end position="1254"/>
    </location>
</feature>
<dbReference type="GO" id="GO:0005730">
    <property type="term" value="C:nucleolus"/>
    <property type="evidence" value="ECO:0007669"/>
    <property type="project" value="InterPro"/>
</dbReference>
<evidence type="ECO:0000313" key="6">
    <source>
        <dbReference type="Proteomes" id="UP001497525"/>
    </source>
</evidence>